<dbReference type="PANTHER" id="PTHR42852:SF13">
    <property type="entry name" value="PROTEIN DIPZ"/>
    <property type="match status" value="1"/>
</dbReference>
<evidence type="ECO:0000259" key="5">
    <source>
        <dbReference type="PROSITE" id="PS51352"/>
    </source>
</evidence>
<evidence type="ECO:0000313" key="7">
    <source>
        <dbReference type="Proteomes" id="UP001209885"/>
    </source>
</evidence>
<gene>
    <name evidence="6" type="ORF">OO013_15910</name>
</gene>
<dbReference type="PROSITE" id="PS00194">
    <property type="entry name" value="THIOREDOXIN_1"/>
    <property type="match status" value="1"/>
</dbReference>
<sequence>MKHIYTLLIFILFLFTFSSNAQNSEIKKVFIANGKIITAEEVATLKKEGKIKSMKVSQTDKEKEELAKIHGDFIKDSFVAILTLHSDKPSNEENLDTKGTNTKSIVIKRNADGKIDKSDLENQLTNPVLIKEGEQAPDFTANYTNGEKINLSDLKGKVVLLNFWATWCAPCLMEFHEIPSKILERFEGKEFVFIPVAVKESKEKVAGKMSKLKQKGIDFPVVYDPNNEIGSQYFTSGIPKNFIIDQNGEIVYISTGYNETSVDKIADKIEETLIKVN</sequence>
<dbReference type="InterPro" id="IPR013766">
    <property type="entry name" value="Thioredoxin_domain"/>
</dbReference>
<keyword evidence="7" id="KW-1185">Reference proteome</keyword>
<dbReference type="PANTHER" id="PTHR42852">
    <property type="entry name" value="THIOL:DISULFIDE INTERCHANGE PROTEIN DSBE"/>
    <property type="match status" value="1"/>
</dbReference>
<keyword evidence="2" id="KW-0201">Cytochrome c-type biogenesis</keyword>
<dbReference type="CDD" id="cd02966">
    <property type="entry name" value="TlpA_like_family"/>
    <property type="match status" value="1"/>
</dbReference>
<feature type="chain" id="PRO_5046507274" evidence="4">
    <location>
        <begin position="22"/>
        <end position="277"/>
    </location>
</feature>
<dbReference type="EMBL" id="JAPFQN010000009">
    <property type="protein sequence ID" value="MCX2745364.1"/>
    <property type="molecule type" value="Genomic_DNA"/>
</dbReference>
<dbReference type="Gene3D" id="3.40.30.10">
    <property type="entry name" value="Glutaredoxin"/>
    <property type="match status" value="1"/>
</dbReference>
<accession>A0ABT3RUA8</accession>
<dbReference type="InterPro" id="IPR017937">
    <property type="entry name" value="Thioredoxin_CS"/>
</dbReference>
<proteinExistence type="predicted"/>
<dbReference type="InterPro" id="IPR050553">
    <property type="entry name" value="Thioredoxin_ResA/DsbE_sf"/>
</dbReference>
<dbReference type="RefSeq" id="WP_266057931.1">
    <property type="nucleotide sequence ID" value="NZ_JAPFQN010000009.1"/>
</dbReference>
<dbReference type="PROSITE" id="PS51352">
    <property type="entry name" value="THIOREDOXIN_2"/>
    <property type="match status" value="1"/>
</dbReference>
<evidence type="ECO:0000256" key="4">
    <source>
        <dbReference type="SAM" id="SignalP"/>
    </source>
</evidence>
<feature type="signal peptide" evidence="4">
    <location>
        <begin position="1"/>
        <end position="21"/>
    </location>
</feature>
<keyword evidence="3" id="KW-0676">Redox-active center</keyword>
<reference evidence="6 7" key="1">
    <citation type="submission" date="2022-11" db="EMBL/GenBank/DDBJ databases">
        <title>The characterization of three novel Bacteroidetes species and genomic analysis of their roles in tidal elemental geochemical cycles.</title>
        <authorList>
            <person name="Ma K."/>
        </authorList>
    </citation>
    <scope>NUCLEOTIDE SEQUENCE [LARGE SCALE GENOMIC DNA]</scope>
    <source>
        <strain evidence="6 7">M17</strain>
    </source>
</reference>
<dbReference type="SUPFAM" id="SSF52833">
    <property type="entry name" value="Thioredoxin-like"/>
    <property type="match status" value="1"/>
</dbReference>
<comment type="subcellular location">
    <subcellularLocation>
        <location evidence="1">Cell envelope</location>
    </subcellularLocation>
</comment>
<evidence type="ECO:0000256" key="2">
    <source>
        <dbReference type="ARBA" id="ARBA00022748"/>
    </source>
</evidence>
<evidence type="ECO:0000256" key="3">
    <source>
        <dbReference type="ARBA" id="ARBA00023284"/>
    </source>
</evidence>
<dbReference type="InterPro" id="IPR036249">
    <property type="entry name" value="Thioredoxin-like_sf"/>
</dbReference>
<feature type="domain" description="Thioredoxin" evidence="5">
    <location>
        <begin position="130"/>
        <end position="274"/>
    </location>
</feature>
<name>A0ABT3RUA8_9BACT</name>
<dbReference type="Proteomes" id="UP001209885">
    <property type="component" value="Unassembled WGS sequence"/>
</dbReference>
<keyword evidence="4" id="KW-0732">Signal</keyword>
<comment type="caution">
    <text evidence="6">The sequence shown here is derived from an EMBL/GenBank/DDBJ whole genome shotgun (WGS) entry which is preliminary data.</text>
</comment>
<dbReference type="Pfam" id="PF08534">
    <property type="entry name" value="Redoxin"/>
    <property type="match status" value="1"/>
</dbReference>
<dbReference type="InterPro" id="IPR013740">
    <property type="entry name" value="Redoxin"/>
</dbReference>
<evidence type="ECO:0000256" key="1">
    <source>
        <dbReference type="ARBA" id="ARBA00004196"/>
    </source>
</evidence>
<protein>
    <submittedName>
        <fullName evidence="6">TlpA disulfide reductase family protein</fullName>
    </submittedName>
</protein>
<organism evidence="6 7">
    <name type="scientific">Mangrovivirga halotolerans</name>
    <dbReference type="NCBI Taxonomy" id="2993936"/>
    <lineage>
        <taxon>Bacteria</taxon>
        <taxon>Pseudomonadati</taxon>
        <taxon>Bacteroidota</taxon>
        <taxon>Cytophagia</taxon>
        <taxon>Cytophagales</taxon>
        <taxon>Mangrovivirgaceae</taxon>
        <taxon>Mangrovivirga</taxon>
    </lineage>
</organism>
<evidence type="ECO:0000313" key="6">
    <source>
        <dbReference type="EMBL" id="MCX2745364.1"/>
    </source>
</evidence>